<evidence type="ECO:0000256" key="5">
    <source>
        <dbReference type="ARBA" id="ARBA00022801"/>
    </source>
</evidence>
<gene>
    <name evidence="9" type="ORF">GCM10007857_74110</name>
</gene>
<evidence type="ECO:0000256" key="4">
    <source>
        <dbReference type="ARBA" id="ARBA00022737"/>
    </source>
</evidence>
<dbReference type="InterPro" id="IPR009003">
    <property type="entry name" value="Peptidase_S1_PA"/>
</dbReference>
<comment type="similarity">
    <text evidence="1">Belongs to the peptidase S1C family.</text>
</comment>
<dbReference type="InterPro" id="IPR011782">
    <property type="entry name" value="Pept_S1C_Do"/>
</dbReference>
<dbReference type="PANTHER" id="PTHR22939:SF129">
    <property type="entry name" value="SERINE PROTEASE HTRA2, MITOCHONDRIAL"/>
    <property type="match status" value="1"/>
</dbReference>
<name>A0ABQ6BDG6_9BRAD</name>
<organism evidence="9 10">
    <name type="scientific">Bradyrhizobium iriomotense</name>
    <dbReference type="NCBI Taxonomy" id="441950"/>
    <lineage>
        <taxon>Bacteria</taxon>
        <taxon>Pseudomonadati</taxon>
        <taxon>Pseudomonadota</taxon>
        <taxon>Alphaproteobacteria</taxon>
        <taxon>Hyphomicrobiales</taxon>
        <taxon>Nitrobacteraceae</taxon>
        <taxon>Bradyrhizobium</taxon>
    </lineage>
</organism>
<dbReference type="SUPFAM" id="SSF50156">
    <property type="entry name" value="PDZ domain-like"/>
    <property type="match status" value="2"/>
</dbReference>
<evidence type="ECO:0000256" key="3">
    <source>
        <dbReference type="ARBA" id="ARBA00022729"/>
    </source>
</evidence>
<evidence type="ECO:0000313" key="9">
    <source>
        <dbReference type="EMBL" id="GLR90696.1"/>
    </source>
</evidence>
<dbReference type="RefSeq" id="WP_284273693.1">
    <property type="nucleotide sequence ID" value="NZ_BSOW01000036.1"/>
</dbReference>
<evidence type="ECO:0000256" key="6">
    <source>
        <dbReference type="ARBA" id="ARBA00022825"/>
    </source>
</evidence>
<comment type="caution">
    <text evidence="9">The sequence shown here is derived from an EMBL/GenBank/DDBJ whole genome shotgun (WGS) entry which is preliminary data.</text>
</comment>
<feature type="chain" id="PRO_5047046460" evidence="7">
    <location>
        <begin position="27"/>
        <end position="468"/>
    </location>
</feature>
<evidence type="ECO:0000256" key="2">
    <source>
        <dbReference type="ARBA" id="ARBA00022670"/>
    </source>
</evidence>
<keyword evidence="6" id="KW-0720">Serine protease</keyword>
<accession>A0ABQ6BDG6</accession>
<dbReference type="SMART" id="SM00228">
    <property type="entry name" value="PDZ"/>
    <property type="match status" value="2"/>
</dbReference>
<dbReference type="PANTHER" id="PTHR22939">
    <property type="entry name" value="SERINE PROTEASE FAMILY S1C HTRA-RELATED"/>
    <property type="match status" value="1"/>
</dbReference>
<dbReference type="InterPro" id="IPR001478">
    <property type="entry name" value="PDZ"/>
</dbReference>
<keyword evidence="10" id="KW-1185">Reference proteome</keyword>
<feature type="domain" description="PDZ" evidence="8">
    <location>
        <begin position="253"/>
        <end position="351"/>
    </location>
</feature>
<reference evidence="10" key="1">
    <citation type="journal article" date="2019" name="Int. J. Syst. Evol. Microbiol.">
        <title>The Global Catalogue of Microorganisms (GCM) 10K type strain sequencing project: providing services to taxonomists for standard genome sequencing and annotation.</title>
        <authorList>
            <consortium name="The Broad Institute Genomics Platform"/>
            <consortium name="The Broad Institute Genome Sequencing Center for Infectious Disease"/>
            <person name="Wu L."/>
            <person name="Ma J."/>
        </authorList>
    </citation>
    <scope>NUCLEOTIDE SEQUENCE [LARGE SCALE GENOMIC DNA]</scope>
    <source>
        <strain evidence="10">NBRC 102520</strain>
    </source>
</reference>
<evidence type="ECO:0000313" key="10">
    <source>
        <dbReference type="Proteomes" id="UP001156905"/>
    </source>
</evidence>
<keyword evidence="4" id="KW-0677">Repeat</keyword>
<dbReference type="Pfam" id="PF13365">
    <property type="entry name" value="Trypsin_2"/>
    <property type="match status" value="1"/>
</dbReference>
<dbReference type="GO" id="GO:0006508">
    <property type="term" value="P:proteolysis"/>
    <property type="evidence" value="ECO:0007669"/>
    <property type="project" value="UniProtKB-KW"/>
</dbReference>
<dbReference type="InterPro" id="IPR001940">
    <property type="entry name" value="Peptidase_S1C"/>
</dbReference>
<dbReference type="NCBIfam" id="TIGR02037">
    <property type="entry name" value="degP_htrA_DO"/>
    <property type="match status" value="1"/>
</dbReference>
<dbReference type="CDD" id="cd10839">
    <property type="entry name" value="cpPDZ1_DegP-like"/>
    <property type="match status" value="1"/>
</dbReference>
<dbReference type="Proteomes" id="UP001156905">
    <property type="component" value="Unassembled WGS sequence"/>
</dbReference>
<evidence type="ECO:0000259" key="8">
    <source>
        <dbReference type="PROSITE" id="PS50106"/>
    </source>
</evidence>
<keyword evidence="2 9" id="KW-0645">Protease</keyword>
<dbReference type="GO" id="GO:0008233">
    <property type="term" value="F:peptidase activity"/>
    <property type="evidence" value="ECO:0007669"/>
    <property type="project" value="UniProtKB-KW"/>
</dbReference>
<protein>
    <submittedName>
        <fullName evidence="9">Serine protease</fullName>
    </submittedName>
</protein>
<sequence>MFRLIRATLIAASCVTFLGSLDPAVAQDRRVPSSPAELKLSYAPIVQRVQPAVVNVYAAKVVQNRNPLLDDPIFRRFFGVPGQQPEQMQRSLGSGVIVDPSGLVVTNVHVIEGADQVKVSLSDKREFEAEILLKDSRTDLAVLRLKDTKEKFPTLDFTNSDELMVGDVVLAIGNPFGVGQTVTHGIISALARTQVGITDYQFFIQTDAAINPGNSGGALVDMNGKLAGINTAIYSRSGGSQGIGFAIPSNMVRVVVATAKSGGKAVKRPWLGARLQTVTPDIAESLGLRSPSGALVASVVPNGPAAKAGLKSSDLIVAIDGQAIDDLNAFDYRLATRPLGGTAQLDVQRAGKPVKLTVQLETAPDTGRNEIVITARSPFQGAKISTITPAVADELHLDADTEGVVITEIGDDTTAAGVGFQKGDIVLSVNNQKIGKTADLEKVAGTSSRLWRITLVRGGQQINVTLGG</sequence>
<dbReference type="Gene3D" id="2.30.42.10">
    <property type="match status" value="2"/>
</dbReference>
<dbReference type="PRINTS" id="PR00834">
    <property type="entry name" value="PROTEASES2C"/>
</dbReference>
<dbReference type="Gene3D" id="2.40.10.120">
    <property type="match status" value="1"/>
</dbReference>
<dbReference type="SUPFAM" id="SSF50494">
    <property type="entry name" value="Trypsin-like serine proteases"/>
    <property type="match status" value="1"/>
</dbReference>
<evidence type="ECO:0000256" key="7">
    <source>
        <dbReference type="SAM" id="SignalP"/>
    </source>
</evidence>
<feature type="signal peptide" evidence="7">
    <location>
        <begin position="1"/>
        <end position="26"/>
    </location>
</feature>
<evidence type="ECO:0000256" key="1">
    <source>
        <dbReference type="ARBA" id="ARBA00010541"/>
    </source>
</evidence>
<dbReference type="EMBL" id="BSOW01000036">
    <property type="protein sequence ID" value="GLR90696.1"/>
    <property type="molecule type" value="Genomic_DNA"/>
</dbReference>
<dbReference type="PROSITE" id="PS50106">
    <property type="entry name" value="PDZ"/>
    <property type="match status" value="1"/>
</dbReference>
<keyword evidence="5" id="KW-0378">Hydrolase</keyword>
<proteinExistence type="inferred from homology"/>
<keyword evidence="3 7" id="KW-0732">Signal</keyword>
<dbReference type="InterPro" id="IPR036034">
    <property type="entry name" value="PDZ_sf"/>
</dbReference>
<dbReference type="Pfam" id="PF13180">
    <property type="entry name" value="PDZ_2"/>
    <property type="match status" value="2"/>
</dbReference>